<sequence>MAANCGSKDMTILDMVPHRVLKRFPSFNHGFGESPSNKGECTVYQEFRTPVPHEGTPNLG</sequence>
<dbReference type="Proteomes" id="UP000198282">
    <property type="component" value="Unassembled WGS sequence"/>
</dbReference>
<name>A0A239BBN7_9ACTN</name>
<evidence type="ECO:0000313" key="2">
    <source>
        <dbReference type="Proteomes" id="UP000198282"/>
    </source>
</evidence>
<protein>
    <submittedName>
        <fullName evidence="1">Uncharacterized protein</fullName>
    </submittedName>
</protein>
<evidence type="ECO:0000313" key="1">
    <source>
        <dbReference type="EMBL" id="SNS04433.1"/>
    </source>
</evidence>
<accession>A0A239BBN7</accession>
<organism evidence="1 2">
    <name type="scientific">Streptosporangium subroseum</name>
    <dbReference type="NCBI Taxonomy" id="106412"/>
    <lineage>
        <taxon>Bacteria</taxon>
        <taxon>Bacillati</taxon>
        <taxon>Actinomycetota</taxon>
        <taxon>Actinomycetes</taxon>
        <taxon>Streptosporangiales</taxon>
        <taxon>Streptosporangiaceae</taxon>
        <taxon>Streptosporangium</taxon>
    </lineage>
</organism>
<keyword evidence="2" id="KW-1185">Reference proteome</keyword>
<dbReference type="AlphaFoldDB" id="A0A239BBN7"/>
<dbReference type="EMBL" id="FZOD01000003">
    <property type="protein sequence ID" value="SNS04433.1"/>
    <property type="molecule type" value="Genomic_DNA"/>
</dbReference>
<reference evidence="1 2" key="1">
    <citation type="submission" date="2017-06" db="EMBL/GenBank/DDBJ databases">
        <authorList>
            <person name="Kim H.J."/>
            <person name="Triplett B.A."/>
        </authorList>
    </citation>
    <scope>NUCLEOTIDE SEQUENCE [LARGE SCALE GENOMIC DNA]</scope>
    <source>
        <strain evidence="1 2">CGMCC 4.2132</strain>
    </source>
</reference>
<gene>
    <name evidence="1" type="ORF">SAMN05216276_100350</name>
</gene>
<proteinExistence type="predicted"/>